<name>A0ABN2LMQ2_9ACTN</name>
<sequence>MAPFIWGYLRQHGYSWRSPVRSLRGVRPDLLWILLTPTGLFVYMAYLWQAFGDPLVFKSAQDAWWRHARPPWTGMMLGIDLLQQRWPVVDPDAVRNITNMITIVLTLVLLVAAAVGPWRFAGDRTYLVIFSAAMFALPLCTPMENGYSPLDSLWRYVVVFLHDKSVG</sequence>
<keyword evidence="3" id="KW-1185">Reference proteome</keyword>
<dbReference type="RefSeq" id="WP_344127663.1">
    <property type="nucleotide sequence ID" value="NZ_BAAALT010000035.1"/>
</dbReference>
<gene>
    <name evidence="2" type="ORF">GCM10009682_14730</name>
</gene>
<accession>A0ABN2LMQ2</accession>
<comment type="caution">
    <text evidence="2">The sequence shown here is derived from an EMBL/GenBank/DDBJ whole genome shotgun (WGS) entry which is preliminary data.</text>
</comment>
<dbReference type="Proteomes" id="UP001500218">
    <property type="component" value="Unassembled WGS sequence"/>
</dbReference>
<protein>
    <submittedName>
        <fullName evidence="2">Uncharacterized protein</fullName>
    </submittedName>
</protein>
<evidence type="ECO:0000256" key="1">
    <source>
        <dbReference type="SAM" id="Phobius"/>
    </source>
</evidence>
<feature type="transmembrane region" description="Helical" evidence="1">
    <location>
        <begin position="30"/>
        <end position="48"/>
    </location>
</feature>
<keyword evidence="1" id="KW-0472">Membrane</keyword>
<dbReference type="EMBL" id="BAAALT010000035">
    <property type="protein sequence ID" value="GAA1793952.1"/>
    <property type="molecule type" value="Genomic_DNA"/>
</dbReference>
<proteinExistence type="predicted"/>
<reference evidence="2 3" key="1">
    <citation type="journal article" date="2019" name="Int. J. Syst. Evol. Microbiol.">
        <title>The Global Catalogue of Microorganisms (GCM) 10K type strain sequencing project: providing services to taxonomists for standard genome sequencing and annotation.</title>
        <authorList>
            <consortium name="The Broad Institute Genomics Platform"/>
            <consortium name="The Broad Institute Genome Sequencing Center for Infectious Disease"/>
            <person name="Wu L."/>
            <person name="Ma J."/>
        </authorList>
    </citation>
    <scope>NUCLEOTIDE SEQUENCE [LARGE SCALE GENOMIC DNA]</scope>
    <source>
        <strain evidence="2 3">JCM 13250</strain>
    </source>
</reference>
<evidence type="ECO:0000313" key="3">
    <source>
        <dbReference type="Proteomes" id="UP001500218"/>
    </source>
</evidence>
<feature type="transmembrane region" description="Helical" evidence="1">
    <location>
        <begin position="125"/>
        <end position="144"/>
    </location>
</feature>
<evidence type="ECO:0000313" key="2">
    <source>
        <dbReference type="EMBL" id="GAA1793952.1"/>
    </source>
</evidence>
<organism evidence="2 3">
    <name type="scientific">Luedemannella flava</name>
    <dbReference type="NCBI Taxonomy" id="349316"/>
    <lineage>
        <taxon>Bacteria</taxon>
        <taxon>Bacillati</taxon>
        <taxon>Actinomycetota</taxon>
        <taxon>Actinomycetes</taxon>
        <taxon>Micromonosporales</taxon>
        <taxon>Micromonosporaceae</taxon>
        <taxon>Luedemannella</taxon>
    </lineage>
</organism>
<keyword evidence="1" id="KW-1133">Transmembrane helix</keyword>
<keyword evidence="1" id="KW-0812">Transmembrane</keyword>
<feature type="transmembrane region" description="Helical" evidence="1">
    <location>
        <begin position="97"/>
        <end position="118"/>
    </location>
</feature>